<evidence type="ECO:0000313" key="7">
    <source>
        <dbReference type="Proteomes" id="UP000308489"/>
    </source>
</evidence>
<dbReference type="Gene3D" id="2.40.420.20">
    <property type="match status" value="1"/>
</dbReference>
<feature type="domain" description="YknX-like C-terminal permuted SH3-like" evidence="4">
    <location>
        <begin position="313"/>
        <end position="379"/>
    </location>
</feature>
<organism evidence="6 7">
    <name type="scientific">Hathewaya histolytica</name>
    <name type="common">Clostridium histolyticum</name>
    <dbReference type="NCBI Taxonomy" id="1498"/>
    <lineage>
        <taxon>Bacteria</taxon>
        <taxon>Bacillati</taxon>
        <taxon>Bacillota</taxon>
        <taxon>Clostridia</taxon>
        <taxon>Eubacteriales</taxon>
        <taxon>Clostridiaceae</taxon>
        <taxon>Hathewaya</taxon>
    </lineage>
</organism>
<evidence type="ECO:0000313" key="6">
    <source>
        <dbReference type="EMBL" id="VTQ85570.1"/>
    </source>
</evidence>
<dbReference type="Pfam" id="PF25990">
    <property type="entry name" value="Beta-barrel_YknX"/>
    <property type="match status" value="1"/>
</dbReference>
<evidence type="ECO:0000259" key="3">
    <source>
        <dbReference type="Pfam" id="PF25984"/>
    </source>
</evidence>
<evidence type="ECO:0000256" key="1">
    <source>
        <dbReference type="SAM" id="MobiDB-lite"/>
    </source>
</evidence>
<accession>A0A4U9RA30</accession>
<feature type="transmembrane region" description="Helical" evidence="2">
    <location>
        <begin position="6"/>
        <end position="25"/>
    </location>
</feature>
<feature type="compositionally biased region" description="Basic and acidic residues" evidence="1">
    <location>
        <begin position="116"/>
        <end position="126"/>
    </location>
</feature>
<keyword evidence="2" id="KW-0812">Transmembrane</keyword>
<name>A0A4U9RA30_HATHI</name>
<feature type="compositionally biased region" description="Polar residues" evidence="1">
    <location>
        <begin position="127"/>
        <end position="141"/>
    </location>
</feature>
<proteinExistence type="predicted"/>
<feature type="domain" description="YknX-like beta-barrel" evidence="5">
    <location>
        <begin position="222"/>
        <end position="303"/>
    </location>
</feature>
<dbReference type="AlphaFoldDB" id="A0A4U9RA30"/>
<dbReference type="EMBL" id="LR590481">
    <property type="protein sequence ID" value="VTQ85570.1"/>
    <property type="molecule type" value="Genomic_DNA"/>
</dbReference>
<dbReference type="RefSeq" id="WP_138209506.1">
    <property type="nucleotide sequence ID" value="NZ_CBCRUQ010000001.1"/>
</dbReference>
<keyword evidence="7" id="KW-1185">Reference proteome</keyword>
<evidence type="ECO:0000259" key="5">
    <source>
        <dbReference type="Pfam" id="PF25990"/>
    </source>
</evidence>
<dbReference type="Proteomes" id="UP000308489">
    <property type="component" value="Chromosome 1"/>
</dbReference>
<feature type="domain" description="YknX-like barrel-sandwich hybrid" evidence="3">
    <location>
        <begin position="62"/>
        <end position="213"/>
    </location>
</feature>
<dbReference type="Gene3D" id="2.40.30.170">
    <property type="match status" value="1"/>
</dbReference>
<dbReference type="Gene3D" id="2.40.50.100">
    <property type="match status" value="1"/>
</dbReference>
<keyword evidence="2" id="KW-0472">Membrane</keyword>
<keyword evidence="2" id="KW-1133">Transmembrane helix</keyword>
<dbReference type="InterPro" id="IPR058636">
    <property type="entry name" value="Beta-barrel_YknX"/>
</dbReference>
<dbReference type="GO" id="GO:1990281">
    <property type="term" value="C:efflux pump complex"/>
    <property type="evidence" value="ECO:0007669"/>
    <property type="project" value="TreeGrafter"/>
</dbReference>
<dbReference type="GO" id="GO:0015562">
    <property type="term" value="F:efflux transmembrane transporter activity"/>
    <property type="evidence" value="ECO:0007669"/>
    <property type="project" value="TreeGrafter"/>
</dbReference>
<dbReference type="Pfam" id="PF25984">
    <property type="entry name" value="BSH_YknX"/>
    <property type="match status" value="1"/>
</dbReference>
<dbReference type="PANTHER" id="PTHR30469">
    <property type="entry name" value="MULTIDRUG RESISTANCE PROTEIN MDTA"/>
    <property type="match status" value="1"/>
</dbReference>
<reference evidence="6 7" key="1">
    <citation type="submission" date="2019-05" db="EMBL/GenBank/DDBJ databases">
        <authorList>
            <consortium name="Pathogen Informatics"/>
        </authorList>
    </citation>
    <scope>NUCLEOTIDE SEQUENCE [LARGE SCALE GENOMIC DNA]</scope>
    <source>
        <strain evidence="6 7">NCTC503</strain>
    </source>
</reference>
<sequence>MKKKYIIIGSIVGVILLSLASFFIIKSNKIGNKKIKAEKYTIPERQKVFIDGIVLPEKTKEYFGDPTKGKVDKISVKNGQYVKKGEVLFTYKNDTVSNQIDEIERQVNGRKKERRLMKEKQDEIKRNTPTANSDSMVNSLSGDQGQKILAQNNASSKLSNIESKYSFTTIDNQIEELNNQIENLKDKEYTKVISEFEGTVYVNEESAQKNQPLVSVQTNKLYVKGKVSERDIQKIKLKDKVEVLILHNNKTLKGSISKIDLKPIGNDVPMPNMTQGGQANLSYYNVDMKLDSTEGILEGFHVQSTVNLGDSKIKIPKTSVINENGSDFTYKVVDGKTVKTKVVKGKEEGNDVIISSGISYGDTIIKEVNSKMKEGEQVE</sequence>
<protein>
    <submittedName>
        <fullName evidence="6">ABC transporter permease</fullName>
    </submittedName>
</protein>
<gene>
    <name evidence="6" type="ORF">NCTC503_00784</name>
</gene>
<evidence type="ECO:0000259" key="4">
    <source>
        <dbReference type="Pfam" id="PF25989"/>
    </source>
</evidence>
<dbReference type="Pfam" id="PF25989">
    <property type="entry name" value="YknX_C"/>
    <property type="match status" value="1"/>
</dbReference>
<evidence type="ECO:0000256" key="2">
    <source>
        <dbReference type="SAM" id="Phobius"/>
    </source>
</evidence>
<feature type="region of interest" description="Disordered" evidence="1">
    <location>
        <begin position="115"/>
        <end position="141"/>
    </location>
</feature>
<dbReference type="InterPro" id="IPR058637">
    <property type="entry name" value="YknX-like_C"/>
</dbReference>
<dbReference type="InterPro" id="IPR058639">
    <property type="entry name" value="BSH_YknX-like"/>
</dbReference>
<dbReference type="KEGG" id="hhw:NCTC503_00784"/>
<dbReference type="OrthoDB" id="2155027at2"/>
<dbReference type="PANTHER" id="PTHR30469:SF15">
    <property type="entry name" value="HLYD FAMILY OF SECRETION PROTEINS"/>
    <property type="match status" value="1"/>
</dbReference>